<name>A0A4P6YF18_9FLAO</name>
<protein>
    <recommendedName>
        <fullName evidence="3">Lipoprotein</fullName>
    </recommendedName>
</protein>
<dbReference type="RefSeq" id="WP_133276591.1">
    <property type="nucleotide sequence ID" value="NZ_CP037933.1"/>
</dbReference>
<dbReference type="PROSITE" id="PS51257">
    <property type="entry name" value="PROKAR_LIPOPROTEIN"/>
    <property type="match status" value="1"/>
</dbReference>
<dbReference type="EMBL" id="CP037933">
    <property type="protein sequence ID" value="QBN19070.1"/>
    <property type="molecule type" value="Genomic_DNA"/>
</dbReference>
<dbReference type="KEGG" id="fnk:E1750_09745"/>
<proteinExistence type="predicted"/>
<gene>
    <name evidence="1" type="ORF">E1750_09745</name>
</gene>
<evidence type="ECO:0000313" key="2">
    <source>
        <dbReference type="Proteomes" id="UP000291124"/>
    </source>
</evidence>
<dbReference type="AlphaFoldDB" id="A0A4P6YF18"/>
<organism evidence="1 2">
    <name type="scientific">Flavobacterium nackdongense</name>
    <dbReference type="NCBI Taxonomy" id="2547394"/>
    <lineage>
        <taxon>Bacteria</taxon>
        <taxon>Pseudomonadati</taxon>
        <taxon>Bacteroidota</taxon>
        <taxon>Flavobacteriia</taxon>
        <taxon>Flavobacteriales</taxon>
        <taxon>Flavobacteriaceae</taxon>
        <taxon>Flavobacterium</taxon>
    </lineage>
</organism>
<dbReference type="Proteomes" id="UP000291124">
    <property type="component" value="Chromosome"/>
</dbReference>
<keyword evidence="2" id="KW-1185">Reference proteome</keyword>
<sequence>MKFLTIIAAATFLFFATSCVQKTKKRTVVYTVDVSKVNNVEKVGIRGWDAPLSWNEDFPMKKTTKSHIYQVAITSNTGRICTQFKFAVNDIIEEGENRKIYFDAKKDTTYVSLTFGKKE</sequence>
<reference evidence="2" key="1">
    <citation type="submission" date="2019-03" db="EMBL/GenBank/DDBJ databases">
        <title>Flavobacterium sp.</title>
        <authorList>
            <person name="Kim H."/>
        </authorList>
    </citation>
    <scope>NUCLEOTIDE SEQUENCE [LARGE SCALE GENOMIC DNA]</scope>
    <source>
        <strain evidence="2">GS13</strain>
    </source>
</reference>
<dbReference type="OrthoDB" id="883826at2"/>
<evidence type="ECO:0000313" key="1">
    <source>
        <dbReference type="EMBL" id="QBN19070.1"/>
    </source>
</evidence>
<evidence type="ECO:0008006" key="3">
    <source>
        <dbReference type="Google" id="ProtNLM"/>
    </source>
</evidence>
<accession>A0A4P6YF18</accession>